<dbReference type="EMBL" id="FOFS01000004">
    <property type="protein sequence ID" value="SEQ19236.1"/>
    <property type="molecule type" value="Genomic_DNA"/>
</dbReference>
<keyword evidence="10" id="KW-1185">Reference proteome</keyword>
<keyword evidence="7" id="KW-1005">Bacterial flagellum biogenesis</keyword>
<dbReference type="Gene3D" id="2.30.30.760">
    <property type="match status" value="1"/>
</dbReference>
<name>A0A1H9E0J9_9GAMM</name>
<dbReference type="Pfam" id="PF13144">
    <property type="entry name" value="ChapFlgA"/>
    <property type="match status" value="1"/>
</dbReference>
<evidence type="ECO:0000259" key="8">
    <source>
        <dbReference type="SMART" id="SM00858"/>
    </source>
</evidence>
<dbReference type="CDD" id="cd11614">
    <property type="entry name" value="SAF_CpaB_FlgA_like"/>
    <property type="match status" value="1"/>
</dbReference>
<feature type="signal peptide" evidence="7">
    <location>
        <begin position="1"/>
        <end position="27"/>
    </location>
</feature>
<proteinExistence type="inferred from homology"/>
<evidence type="ECO:0000256" key="5">
    <source>
        <dbReference type="ARBA" id="ARBA00022764"/>
    </source>
</evidence>
<dbReference type="PANTHER" id="PTHR36307">
    <property type="entry name" value="FLAGELLA BASAL BODY P-RING FORMATION PROTEIN FLGA"/>
    <property type="match status" value="1"/>
</dbReference>
<dbReference type="AlphaFoldDB" id="A0A1H9E0J9"/>
<comment type="subcellular location">
    <subcellularLocation>
        <location evidence="1 7">Periplasm</location>
    </subcellularLocation>
</comment>
<dbReference type="RefSeq" id="WP_093283736.1">
    <property type="nucleotide sequence ID" value="NZ_FOFS01000004.1"/>
</dbReference>
<dbReference type="STRING" id="489703.SAMN04488038_104236"/>
<evidence type="ECO:0000256" key="1">
    <source>
        <dbReference type="ARBA" id="ARBA00004418"/>
    </source>
</evidence>
<dbReference type="GO" id="GO:0044780">
    <property type="term" value="P:bacterial-type flagellum assembly"/>
    <property type="evidence" value="ECO:0007669"/>
    <property type="project" value="InterPro"/>
</dbReference>
<comment type="function">
    <text evidence="6 7">Involved in the assembly process of the P-ring formation. It may associate with FlgF on the rod constituting a structure essential for the P-ring assembly or may act as a modulator protein for the P-ring assembly.</text>
</comment>
<dbReference type="Proteomes" id="UP000199233">
    <property type="component" value="Unassembled WGS sequence"/>
</dbReference>
<accession>A0A1H9E0J9</accession>
<sequence>MKARPSFFRYPCLLALLLLAPAGGVQAQDFESTARIAELAEQAVARNLPPSAEVHAETPDARLRLPACAQRPQAEPGAARGASVNVAVRCAQPAPWQVYVGVRVRDPRPVPVLGRAVQRGEVLDPATLQTETRDIAQLPFGYLEMPARYAGYEFRRPLAAGQAPGPDDLTPPKWVKRGDTVQLVARGSGIEIRAEGRAMADAVAGARVGVENSRSKRIVEGVVSAPGVVEIRL</sequence>
<dbReference type="GO" id="GO:0042597">
    <property type="term" value="C:periplasmic space"/>
    <property type="evidence" value="ECO:0007669"/>
    <property type="project" value="UniProtKB-SubCell"/>
</dbReference>
<dbReference type="NCBIfam" id="TIGR03170">
    <property type="entry name" value="flgA_cterm"/>
    <property type="match status" value="1"/>
</dbReference>
<keyword evidence="5 7" id="KW-0574">Periplasm</keyword>
<evidence type="ECO:0000256" key="4">
    <source>
        <dbReference type="ARBA" id="ARBA00022729"/>
    </source>
</evidence>
<comment type="similarity">
    <text evidence="2 7">Belongs to the FlgA family.</text>
</comment>
<dbReference type="SMART" id="SM00858">
    <property type="entry name" value="SAF"/>
    <property type="match status" value="1"/>
</dbReference>
<dbReference type="OrthoDB" id="1669037at2"/>
<keyword evidence="9" id="KW-0966">Cell projection</keyword>
<feature type="chain" id="PRO_5011332676" description="Flagella basal body P-ring formation protein FlgA" evidence="7">
    <location>
        <begin position="28"/>
        <end position="233"/>
    </location>
</feature>
<protein>
    <recommendedName>
        <fullName evidence="3 7">Flagella basal body P-ring formation protein FlgA</fullName>
    </recommendedName>
</protein>
<keyword evidence="9" id="KW-0969">Cilium</keyword>
<gene>
    <name evidence="9" type="ORF">SAMN04488038_104236</name>
</gene>
<dbReference type="Gene3D" id="3.90.1210.10">
    <property type="entry name" value="Antifreeze-like/N-acetylneuraminic acid synthase C-terminal domain"/>
    <property type="match status" value="1"/>
</dbReference>
<evidence type="ECO:0000256" key="7">
    <source>
        <dbReference type="RuleBase" id="RU362063"/>
    </source>
</evidence>
<dbReference type="PANTHER" id="PTHR36307:SF1">
    <property type="entry name" value="FLAGELLA BASAL BODY P-RING FORMATION PROTEIN FLGA"/>
    <property type="match status" value="1"/>
</dbReference>
<dbReference type="InterPro" id="IPR039246">
    <property type="entry name" value="Flagellar_FlgA"/>
</dbReference>
<dbReference type="InterPro" id="IPR013974">
    <property type="entry name" value="SAF"/>
</dbReference>
<evidence type="ECO:0000256" key="2">
    <source>
        <dbReference type="ARBA" id="ARBA00010474"/>
    </source>
</evidence>
<dbReference type="InterPro" id="IPR041231">
    <property type="entry name" value="FlgA_N"/>
</dbReference>
<evidence type="ECO:0000256" key="6">
    <source>
        <dbReference type="ARBA" id="ARBA00025643"/>
    </source>
</evidence>
<keyword evidence="9" id="KW-0282">Flagellum</keyword>
<reference evidence="9 10" key="1">
    <citation type="submission" date="2016-10" db="EMBL/GenBank/DDBJ databases">
        <authorList>
            <person name="de Groot N.N."/>
        </authorList>
    </citation>
    <scope>NUCLEOTIDE SEQUENCE [LARGE SCALE GENOMIC DNA]</scope>
    <source>
        <strain evidence="9 10">DSM 25927</strain>
    </source>
</reference>
<dbReference type="Pfam" id="PF17656">
    <property type="entry name" value="ChapFlgA_N"/>
    <property type="match status" value="1"/>
</dbReference>
<dbReference type="InterPro" id="IPR017585">
    <property type="entry name" value="SAF_FlgA"/>
</dbReference>
<evidence type="ECO:0000313" key="9">
    <source>
        <dbReference type="EMBL" id="SEQ19236.1"/>
    </source>
</evidence>
<feature type="domain" description="SAF" evidence="8">
    <location>
        <begin position="108"/>
        <end position="170"/>
    </location>
</feature>
<evidence type="ECO:0000256" key="3">
    <source>
        <dbReference type="ARBA" id="ARBA00014754"/>
    </source>
</evidence>
<evidence type="ECO:0000313" key="10">
    <source>
        <dbReference type="Proteomes" id="UP000199233"/>
    </source>
</evidence>
<keyword evidence="4 7" id="KW-0732">Signal</keyword>
<organism evidence="9 10">
    <name type="scientific">Solimonas aquatica</name>
    <dbReference type="NCBI Taxonomy" id="489703"/>
    <lineage>
        <taxon>Bacteria</taxon>
        <taxon>Pseudomonadati</taxon>
        <taxon>Pseudomonadota</taxon>
        <taxon>Gammaproteobacteria</taxon>
        <taxon>Nevskiales</taxon>
        <taxon>Nevskiaceae</taxon>
        <taxon>Solimonas</taxon>
    </lineage>
</organism>